<evidence type="ECO:0000256" key="5">
    <source>
        <dbReference type="SAM" id="Coils"/>
    </source>
</evidence>
<evidence type="ECO:0000313" key="9">
    <source>
        <dbReference type="Proteomes" id="UP000789375"/>
    </source>
</evidence>
<dbReference type="EMBL" id="CAJVPP010002857">
    <property type="protein sequence ID" value="CAG8613525.1"/>
    <property type="molecule type" value="Genomic_DNA"/>
</dbReference>
<evidence type="ECO:0000256" key="1">
    <source>
        <dbReference type="ARBA" id="ARBA00022723"/>
    </source>
</evidence>
<evidence type="ECO:0000313" key="8">
    <source>
        <dbReference type="EMBL" id="CAG8613525.1"/>
    </source>
</evidence>
<evidence type="ECO:0000256" key="2">
    <source>
        <dbReference type="ARBA" id="ARBA00022771"/>
    </source>
</evidence>
<dbReference type="Proteomes" id="UP000789375">
    <property type="component" value="Unassembled WGS sequence"/>
</dbReference>
<dbReference type="PROSITE" id="PS51999">
    <property type="entry name" value="ZF_GRF"/>
    <property type="match status" value="1"/>
</dbReference>
<dbReference type="AlphaFoldDB" id="A0A9N9CTA0"/>
<dbReference type="GO" id="GO:0008270">
    <property type="term" value="F:zinc ion binding"/>
    <property type="evidence" value="ECO:0007669"/>
    <property type="project" value="UniProtKB-KW"/>
</dbReference>
<reference evidence="8" key="1">
    <citation type="submission" date="2021-06" db="EMBL/GenBank/DDBJ databases">
        <authorList>
            <person name="Kallberg Y."/>
            <person name="Tangrot J."/>
            <person name="Rosling A."/>
        </authorList>
    </citation>
    <scope>NUCLEOTIDE SEQUENCE</scope>
    <source>
        <strain evidence="8">87-6 pot B 2015</strain>
    </source>
</reference>
<accession>A0A9N9CTA0</accession>
<keyword evidence="9" id="KW-1185">Reference proteome</keyword>
<evidence type="ECO:0000256" key="4">
    <source>
        <dbReference type="PROSITE-ProRule" id="PRU01343"/>
    </source>
</evidence>
<feature type="coiled-coil region" evidence="5">
    <location>
        <begin position="185"/>
        <end position="240"/>
    </location>
</feature>
<keyword evidence="3" id="KW-0862">Zinc</keyword>
<dbReference type="Pfam" id="PF06839">
    <property type="entry name" value="Zn_ribbon_GRF"/>
    <property type="match status" value="1"/>
</dbReference>
<keyword evidence="2 4" id="KW-0863">Zinc-finger</keyword>
<feature type="region of interest" description="Disordered" evidence="6">
    <location>
        <begin position="106"/>
        <end position="130"/>
    </location>
</feature>
<keyword evidence="1" id="KW-0479">Metal-binding</keyword>
<evidence type="ECO:0000259" key="7">
    <source>
        <dbReference type="PROSITE" id="PS51999"/>
    </source>
</evidence>
<feature type="domain" description="GRF-type" evidence="7">
    <location>
        <begin position="22"/>
        <end position="68"/>
    </location>
</feature>
<sequence>MEDVNSGYNTNTSQQGIFIINCDCGLEPVLREVKSNTINKGRFFWSCSKFGTPNHSRKCNFFKWKSQNDEDDNDPFYQNAIQSRTTSVATPPIPLHWRYKNSSIRATFPQAPGSPPTRSQSPFSVNSIDDELTPRNLTGDVYTRKPAVFDNWDDVPKFSTPQLLDIAQNHLMQQDRNYQRWYTANQLVKRDLEDARKEIEKSKRDFEMLVKENELYKREIKILKAEKRRLEDENVGIKEENQD</sequence>
<proteinExistence type="predicted"/>
<feature type="compositionally biased region" description="Polar residues" evidence="6">
    <location>
        <begin position="116"/>
        <end position="127"/>
    </location>
</feature>
<gene>
    <name evidence="8" type="ORF">FMOSSE_LOCUS9593</name>
</gene>
<dbReference type="InterPro" id="IPR010666">
    <property type="entry name" value="Znf_GRF"/>
</dbReference>
<name>A0A9N9CTA0_FUNMO</name>
<comment type="caution">
    <text evidence="8">The sequence shown here is derived from an EMBL/GenBank/DDBJ whole genome shotgun (WGS) entry which is preliminary data.</text>
</comment>
<keyword evidence="5" id="KW-0175">Coiled coil</keyword>
<organism evidence="8 9">
    <name type="scientific">Funneliformis mosseae</name>
    <name type="common">Endomycorrhizal fungus</name>
    <name type="synonym">Glomus mosseae</name>
    <dbReference type="NCBI Taxonomy" id="27381"/>
    <lineage>
        <taxon>Eukaryota</taxon>
        <taxon>Fungi</taxon>
        <taxon>Fungi incertae sedis</taxon>
        <taxon>Mucoromycota</taxon>
        <taxon>Glomeromycotina</taxon>
        <taxon>Glomeromycetes</taxon>
        <taxon>Glomerales</taxon>
        <taxon>Glomeraceae</taxon>
        <taxon>Funneliformis</taxon>
    </lineage>
</organism>
<protein>
    <submittedName>
        <fullName evidence="8">15366_t:CDS:1</fullName>
    </submittedName>
</protein>
<evidence type="ECO:0000256" key="3">
    <source>
        <dbReference type="ARBA" id="ARBA00022833"/>
    </source>
</evidence>
<evidence type="ECO:0000256" key="6">
    <source>
        <dbReference type="SAM" id="MobiDB-lite"/>
    </source>
</evidence>